<protein>
    <recommendedName>
        <fullName evidence="2">DUF8112 domain-containing protein</fullName>
    </recommendedName>
</protein>
<dbReference type="OrthoDB" id="318372at2157"/>
<evidence type="ECO:0000313" key="4">
    <source>
        <dbReference type="Proteomes" id="UP000509346"/>
    </source>
</evidence>
<feature type="region of interest" description="Disordered" evidence="1">
    <location>
        <begin position="142"/>
        <end position="193"/>
    </location>
</feature>
<organism evidence="3 4">
    <name type="scientific">Halosimplex pelagicum</name>
    <dbReference type="NCBI Taxonomy" id="869886"/>
    <lineage>
        <taxon>Archaea</taxon>
        <taxon>Methanobacteriati</taxon>
        <taxon>Methanobacteriota</taxon>
        <taxon>Stenosarchaea group</taxon>
        <taxon>Halobacteria</taxon>
        <taxon>Halobacteriales</taxon>
        <taxon>Haloarculaceae</taxon>
        <taxon>Halosimplex</taxon>
    </lineage>
</organism>
<evidence type="ECO:0000313" key="3">
    <source>
        <dbReference type="EMBL" id="QLH83010.1"/>
    </source>
</evidence>
<dbReference type="Pfam" id="PF26417">
    <property type="entry name" value="DUF8112"/>
    <property type="match status" value="1"/>
</dbReference>
<evidence type="ECO:0000256" key="1">
    <source>
        <dbReference type="SAM" id="MobiDB-lite"/>
    </source>
</evidence>
<dbReference type="KEGG" id="hpel:HZS54_15860"/>
<gene>
    <name evidence="3" type="ORF">HZS54_15860</name>
</gene>
<proteinExistence type="predicted"/>
<dbReference type="RefSeq" id="WP_179918068.1">
    <property type="nucleotide sequence ID" value="NZ_CP058909.1"/>
</dbReference>
<dbReference type="GeneID" id="56084095"/>
<feature type="domain" description="DUF8112" evidence="2">
    <location>
        <begin position="15"/>
        <end position="113"/>
    </location>
</feature>
<sequence length="193" mass="21045">MESVELGGQEAHEQLIEDIKQITLKEVAECQVCGEKLREGDGLVAFAFRPADQPAFQVGHTKCTDCRHEPTEYFTLGVRELVVDGRVGRCSDQATQSSWLVLLAPQPRAVSPAETATVHPLPGTAWFRQPIARSDMYTAADHEATRKPWQRPVVRTDTASENTPDADTETDTTTTDAVESTPDTPTDGPGGAR</sequence>
<evidence type="ECO:0000259" key="2">
    <source>
        <dbReference type="Pfam" id="PF26417"/>
    </source>
</evidence>
<dbReference type="InterPro" id="IPR058425">
    <property type="entry name" value="DUF8112"/>
</dbReference>
<feature type="compositionally biased region" description="Low complexity" evidence="1">
    <location>
        <begin position="171"/>
        <end position="184"/>
    </location>
</feature>
<reference evidence="3 4" key="1">
    <citation type="submission" date="2020-07" db="EMBL/GenBank/DDBJ databases">
        <title>Halosimplex litoreum sp. nov. and Halosimplex rubrum sp. nov., isolated from different salt environments.</title>
        <authorList>
            <person name="Cui H."/>
        </authorList>
    </citation>
    <scope>NUCLEOTIDE SEQUENCE [LARGE SCALE GENOMIC DNA]</scope>
    <source>
        <strain evidence="3 4">R2</strain>
    </source>
</reference>
<accession>A0A7D5TAS1</accession>
<dbReference type="Proteomes" id="UP000509346">
    <property type="component" value="Chromosome"/>
</dbReference>
<dbReference type="EMBL" id="CP058909">
    <property type="protein sequence ID" value="QLH83010.1"/>
    <property type="molecule type" value="Genomic_DNA"/>
</dbReference>
<keyword evidence="4" id="KW-1185">Reference proteome</keyword>
<name>A0A7D5TAS1_9EURY</name>
<dbReference type="AlphaFoldDB" id="A0A7D5TAS1"/>